<evidence type="ECO:0000256" key="5">
    <source>
        <dbReference type="ARBA" id="ARBA00023277"/>
    </source>
</evidence>
<dbReference type="InterPro" id="IPR051600">
    <property type="entry name" value="Beta-PGM-like"/>
</dbReference>
<dbReference type="EMBL" id="JACXSS010000001">
    <property type="protein sequence ID" value="MBD9356412.1"/>
    <property type="molecule type" value="Genomic_DNA"/>
</dbReference>
<dbReference type="InterPro" id="IPR023214">
    <property type="entry name" value="HAD_sf"/>
</dbReference>
<dbReference type="NCBIfam" id="TIGR01509">
    <property type="entry name" value="HAD-SF-IA-v3"/>
    <property type="match status" value="1"/>
</dbReference>
<comment type="similarity">
    <text evidence="2">Belongs to the HAD-like hydrolase superfamily. CbbY/CbbZ/Gph/YieH family.</text>
</comment>
<accession>A0ABR9CZW0</accession>
<name>A0ABR9CZW0_9GAMM</name>
<dbReference type="CDD" id="cd07505">
    <property type="entry name" value="HAD_BPGM-like"/>
    <property type="match status" value="1"/>
</dbReference>
<keyword evidence="3" id="KW-0479">Metal-binding</keyword>
<evidence type="ECO:0000256" key="2">
    <source>
        <dbReference type="ARBA" id="ARBA00006171"/>
    </source>
</evidence>
<dbReference type="InterPro" id="IPR023198">
    <property type="entry name" value="PGP-like_dom2"/>
</dbReference>
<reference evidence="6 7" key="1">
    <citation type="submission" date="2020-09" db="EMBL/GenBank/DDBJ databases">
        <title>Methylomonas albis sp. nov. and Methylomonas fluvii sp. nov.: Two cold-adapted methanotrophs from the River Elbe and an amended description of Methylovulum psychrotolerans strain Eb1.</title>
        <authorList>
            <person name="Bussmann I.K."/>
            <person name="Klings K.-W."/>
            <person name="Warnstedt J."/>
            <person name="Hoppert M."/>
            <person name="Saborowski A."/>
            <person name="Horn F."/>
            <person name="Liebner S."/>
        </authorList>
    </citation>
    <scope>NUCLEOTIDE SEQUENCE [LARGE SCALE GENOMIC DNA]</scope>
    <source>
        <strain evidence="6 7">EbA</strain>
    </source>
</reference>
<evidence type="ECO:0000256" key="4">
    <source>
        <dbReference type="ARBA" id="ARBA00022842"/>
    </source>
</evidence>
<dbReference type="PANTHER" id="PTHR46193:SF18">
    <property type="entry name" value="HEXITOL PHOSPHATASE B"/>
    <property type="match status" value="1"/>
</dbReference>
<dbReference type="SFLD" id="SFLDG01129">
    <property type="entry name" value="C1.5:_HAD__Beta-PGM__Phosphata"/>
    <property type="match status" value="1"/>
</dbReference>
<evidence type="ECO:0000256" key="3">
    <source>
        <dbReference type="ARBA" id="ARBA00022723"/>
    </source>
</evidence>
<keyword evidence="5" id="KW-0119">Carbohydrate metabolism</keyword>
<dbReference type="Gene3D" id="1.10.150.240">
    <property type="entry name" value="Putative phosphatase, domain 2"/>
    <property type="match status" value="1"/>
</dbReference>
<dbReference type="SUPFAM" id="SSF56784">
    <property type="entry name" value="HAD-like"/>
    <property type="match status" value="1"/>
</dbReference>
<dbReference type="Proteomes" id="UP000652176">
    <property type="component" value="Unassembled WGS sequence"/>
</dbReference>
<dbReference type="Pfam" id="PF00702">
    <property type="entry name" value="Hydrolase"/>
    <property type="match status" value="1"/>
</dbReference>
<dbReference type="SFLD" id="SFLDS00003">
    <property type="entry name" value="Haloacid_Dehalogenase"/>
    <property type="match status" value="1"/>
</dbReference>
<gene>
    <name evidence="6" type="ORF">IE877_11025</name>
</gene>
<evidence type="ECO:0000313" key="6">
    <source>
        <dbReference type="EMBL" id="MBD9356412.1"/>
    </source>
</evidence>
<dbReference type="InterPro" id="IPR006439">
    <property type="entry name" value="HAD-SF_hydro_IA"/>
</dbReference>
<keyword evidence="4" id="KW-0460">Magnesium</keyword>
<dbReference type="PANTHER" id="PTHR46193">
    <property type="entry name" value="6-PHOSPHOGLUCONATE PHOSPHATASE"/>
    <property type="match status" value="1"/>
</dbReference>
<dbReference type="RefSeq" id="WP_192374766.1">
    <property type="nucleotide sequence ID" value="NZ_CAJHIV010000001.1"/>
</dbReference>
<evidence type="ECO:0000256" key="1">
    <source>
        <dbReference type="ARBA" id="ARBA00001946"/>
    </source>
</evidence>
<evidence type="ECO:0000313" key="7">
    <source>
        <dbReference type="Proteomes" id="UP000652176"/>
    </source>
</evidence>
<protein>
    <submittedName>
        <fullName evidence="6">HAD family phosphatase</fullName>
    </submittedName>
</protein>
<comment type="caution">
    <text evidence="6">The sequence shown here is derived from an EMBL/GenBank/DDBJ whole genome shotgun (WGS) entry which is preliminary data.</text>
</comment>
<comment type="cofactor">
    <cofactor evidence="1">
        <name>Mg(2+)</name>
        <dbReference type="ChEBI" id="CHEBI:18420"/>
    </cofactor>
</comment>
<keyword evidence="7" id="KW-1185">Reference proteome</keyword>
<organism evidence="6 7">
    <name type="scientific">Methylomonas albis</name>
    <dbReference type="NCBI Taxonomy" id="1854563"/>
    <lineage>
        <taxon>Bacteria</taxon>
        <taxon>Pseudomonadati</taxon>
        <taxon>Pseudomonadota</taxon>
        <taxon>Gammaproteobacteria</taxon>
        <taxon>Methylococcales</taxon>
        <taxon>Methylococcaceae</taxon>
        <taxon>Methylomonas</taxon>
    </lineage>
</organism>
<dbReference type="Gene3D" id="3.40.50.1000">
    <property type="entry name" value="HAD superfamily/HAD-like"/>
    <property type="match status" value="1"/>
</dbReference>
<proteinExistence type="inferred from homology"/>
<dbReference type="InterPro" id="IPR036412">
    <property type="entry name" value="HAD-like_sf"/>
</dbReference>
<sequence>MSAIAMKYKGIIFDFNGVLLWDAPLHVQAWQATALRLRGSPISGDEFSIHVHGRTNSHILSYLSSRTLQRQELLELIQVKESMYRGLCLKNPEMFVLSPGAEALLDFVSSKDIPRTIATASEKTNLDFFIRHLGLDKWFDLQRIVYDDGTLPGKPAPDMYAKAATNISLSPHDCIVVEDAISGFQSAHAANIGHIVGLGPIETHNKLLACPGVSTVIESFEQFPRELLVIMT</sequence>